<keyword evidence="2" id="KW-0328">Glycosyltransferase</keyword>
<dbReference type="RefSeq" id="WP_343795801.1">
    <property type="nucleotide sequence ID" value="NZ_BAAAGF010000001.1"/>
</dbReference>
<reference evidence="6 7" key="1">
    <citation type="journal article" date="2019" name="Int. J. Syst. Evol. Microbiol.">
        <title>The Global Catalogue of Microorganisms (GCM) 10K type strain sequencing project: providing services to taxonomists for standard genome sequencing and annotation.</title>
        <authorList>
            <consortium name="The Broad Institute Genomics Platform"/>
            <consortium name="The Broad Institute Genome Sequencing Center for Infectious Disease"/>
            <person name="Wu L."/>
            <person name="Ma J."/>
        </authorList>
    </citation>
    <scope>NUCLEOTIDE SEQUENCE [LARGE SCALE GENOMIC DNA]</scope>
    <source>
        <strain evidence="6 7">JCM 15976</strain>
    </source>
</reference>
<sequence length="374" mass="42352">MSLIALIIVILYLALIGSLILGFDKVNEFTLKDVTPENRFSILIPFRNEAENLPALLQSISTLNYPKAHFEIIFIDDDSEDNSVTLINAFQKKSKLNISLIKNTRSSNSPKKDAITLAISQAKHPWIITTDADCVLPTYWLDSFDCFIQEHQPDFIVAPVTLSHCNTFFKRFQLLEILSLQGATIGGFGINKPFLSNGANLGFKTDFFNTVNGYQGNNTIASGDDIFLLEKAINHPQTQVEYLKCDKAVVTTIPENSITSLFAQRVRWAAKTSNYRNVFGKLSGLVIFTMNAALLCYLLFAISGVVSYKVLVYVFIIKFCIDFLLIFKSARFFNQEHTLFSYIFGCFLYPFFSVFVAFTSVFKGYKWKGRAYRK</sequence>
<dbReference type="SUPFAM" id="SSF53448">
    <property type="entry name" value="Nucleotide-diphospho-sugar transferases"/>
    <property type="match status" value="1"/>
</dbReference>
<evidence type="ECO:0000256" key="1">
    <source>
        <dbReference type="ARBA" id="ARBA00006739"/>
    </source>
</evidence>
<dbReference type="PANTHER" id="PTHR43630:SF1">
    <property type="entry name" value="POLY-BETA-1,6-N-ACETYL-D-GLUCOSAMINE SYNTHASE"/>
    <property type="match status" value="1"/>
</dbReference>
<organism evidence="6 7">
    <name type="scientific">Gaetbulibacter jejuensis</name>
    <dbReference type="NCBI Taxonomy" id="584607"/>
    <lineage>
        <taxon>Bacteria</taxon>
        <taxon>Pseudomonadati</taxon>
        <taxon>Bacteroidota</taxon>
        <taxon>Flavobacteriia</taxon>
        <taxon>Flavobacteriales</taxon>
        <taxon>Flavobacteriaceae</taxon>
        <taxon>Gaetbulibacter</taxon>
    </lineage>
</organism>
<dbReference type="Gene3D" id="3.90.550.10">
    <property type="entry name" value="Spore Coat Polysaccharide Biosynthesis Protein SpsA, Chain A"/>
    <property type="match status" value="1"/>
</dbReference>
<protein>
    <submittedName>
        <fullName evidence="6">Glycosyltransferase</fullName>
    </submittedName>
</protein>
<keyword evidence="3" id="KW-0808">Transferase</keyword>
<dbReference type="InterPro" id="IPR001173">
    <property type="entry name" value="Glyco_trans_2-like"/>
</dbReference>
<accession>A0ABN1JFW1</accession>
<dbReference type="Pfam" id="PF00535">
    <property type="entry name" value="Glycos_transf_2"/>
    <property type="match status" value="1"/>
</dbReference>
<keyword evidence="7" id="KW-1185">Reference proteome</keyword>
<keyword evidence="4" id="KW-1133">Transmembrane helix</keyword>
<evidence type="ECO:0000256" key="3">
    <source>
        <dbReference type="ARBA" id="ARBA00022679"/>
    </source>
</evidence>
<dbReference type="Proteomes" id="UP001500736">
    <property type="component" value="Unassembled WGS sequence"/>
</dbReference>
<comment type="similarity">
    <text evidence="1">Belongs to the glycosyltransferase 2 family.</text>
</comment>
<dbReference type="InterPro" id="IPR029044">
    <property type="entry name" value="Nucleotide-diphossugar_trans"/>
</dbReference>
<feature type="transmembrane region" description="Helical" evidence="4">
    <location>
        <begin position="282"/>
        <end position="303"/>
    </location>
</feature>
<proteinExistence type="inferred from homology"/>
<keyword evidence="4" id="KW-0812">Transmembrane</keyword>
<evidence type="ECO:0000313" key="6">
    <source>
        <dbReference type="EMBL" id="GAA0738703.1"/>
    </source>
</evidence>
<comment type="caution">
    <text evidence="6">The sequence shown here is derived from an EMBL/GenBank/DDBJ whole genome shotgun (WGS) entry which is preliminary data.</text>
</comment>
<feature type="transmembrane region" description="Helical" evidence="4">
    <location>
        <begin position="310"/>
        <end position="327"/>
    </location>
</feature>
<evidence type="ECO:0000256" key="2">
    <source>
        <dbReference type="ARBA" id="ARBA00022676"/>
    </source>
</evidence>
<gene>
    <name evidence="6" type="ORF">GCM10009431_06910</name>
</gene>
<name>A0ABN1JFW1_9FLAO</name>
<evidence type="ECO:0000259" key="5">
    <source>
        <dbReference type="Pfam" id="PF00535"/>
    </source>
</evidence>
<evidence type="ECO:0000313" key="7">
    <source>
        <dbReference type="Proteomes" id="UP001500736"/>
    </source>
</evidence>
<dbReference type="PANTHER" id="PTHR43630">
    <property type="entry name" value="POLY-BETA-1,6-N-ACETYL-D-GLUCOSAMINE SYNTHASE"/>
    <property type="match status" value="1"/>
</dbReference>
<dbReference type="EMBL" id="BAAAGF010000001">
    <property type="protein sequence ID" value="GAA0738703.1"/>
    <property type="molecule type" value="Genomic_DNA"/>
</dbReference>
<feature type="transmembrane region" description="Helical" evidence="4">
    <location>
        <begin position="339"/>
        <end position="365"/>
    </location>
</feature>
<keyword evidence="4" id="KW-0472">Membrane</keyword>
<feature type="domain" description="Glycosyltransferase 2-like" evidence="5">
    <location>
        <begin position="41"/>
        <end position="175"/>
    </location>
</feature>
<evidence type="ECO:0000256" key="4">
    <source>
        <dbReference type="SAM" id="Phobius"/>
    </source>
</evidence>